<reference evidence="1" key="1">
    <citation type="submission" date="2023-07" db="EMBL/GenBank/DDBJ databases">
        <title>SVep1, a Temperate Phage of Human Oral Commensal Streptococcus vestibularis.</title>
        <authorList>
            <person name="Wu M."/>
            <person name="Zhu Y."/>
            <person name="Li Y."/>
        </authorList>
    </citation>
    <scope>NUCLEOTIDE SEQUENCE</scope>
    <source>
        <strain evidence="1">SVE8</strain>
    </source>
</reference>
<organism evidence="1 2">
    <name type="scientific">Streptococcus vestibularis</name>
    <dbReference type="NCBI Taxonomy" id="1343"/>
    <lineage>
        <taxon>Bacteria</taxon>
        <taxon>Bacillati</taxon>
        <taxon>Bacillota</taxon>
        <taxon>Bacilli</taxon>
        <taxon>Lactobacillales</taxon>
        <taxon>Streptococcaceae</taxon>
        <taxon>Streptococcus</taxon>
    </lineage>
</organism>
<name>A0AAW7QHF5_STRVE</name>
<evidence type="ECO:0000313" key="1">
    <source>
        <dbReference type="EMBL" id="MDN5269168.1"/>
    </source>
</evidence>
<sequence>MLEKFIRIQTTDASIIDDIVNTSTPSNFTNGKKLHEREASEEYLSLDGDLI</sequence>
<proteinExistence type="predicted"/>
<accession>A0AAW7QHF5</accession>
<evidence type="ECO:0000313" key="2">
    <source>
        <dbReference type="Proteomes" id="UP001172310"/>
    </source>
</evidence>
<dbReference type="RefSeq" id="WP_003094152.1">
    <property type="nucleotide sequence ID" value="NZ_JAGZZY010000069.1"/>
</dbReference>
<comment type="caution">
    <text evidence="1">The sequence shown here is derived from an EMBL/GenBank/DDBJ whole genome shotgun (WGS) entry which is preliminary data.</text>
</comment>
<dbReference type="AlphaFoldDB" id="A0AAW7QHF5"/>
<dbReference type="Proteomes" id="UP001172310">
    <property type="component" value="Unassembled WGS sequence"/>
</dbReference>
<protein>
    <recommendedName>
        <fullName evidence="3">Acetyltransferase</fullName>
    </recommendedName>
</protein>
<gene>
    <name evidence="1" type="ORF">QY913_03155</name>
</gene>
<dbReference type="EMBL" id="JAUJGC010000012">
    <property type="protein sequence ID" value="MDN5269168.1"/>
    <property type="molecule type" value="Genomic_DNA"/>
</dbReference>
<evidence type="ECO:0008006" key="3">
    <source>
        <dbReference type="Google" id="ProtNLM"/>
    </source>
</evidence>